<dbReference type="Proteomes" id="UP000243197">
    <property type="component" value="Chromosome"/>
</dbReference>
<evidence type="ECO:0000313" key="2">
    <source>
        <dbReference type="Proteomes" id="UP000243197"/>
    </source>
</evidence>
<dbReference type="EMBL" id="AP014564">
    <property type="protein sequence ID" value="BAV94450.1"/>
    <property type="molecule type" value="Genomic_DNA"/>
</dbReference>
<dbReference type="AlphaFoldDB" id="A0A1J1DX69"/>
<keyword evidence="2" id="KW-1185">Reference proteome</keyword>
<gene>
    <name evidence="1" type="ORF">JBKA6_0437</name>
</gene>
<proteinExistence type="predicted"/>
<organism evidence="1 2">
    <name type="scientific">Ichthyobacterium seriolicida</name>
    <dbReference type="NCBI Taxonomy" id="242600"/>
    <lineage>
        <taxon>Bacteria</taxon>
        <taxon>Pseudomonadati</taxon>
        <taxon>Bacteroidota</taxon>
        <taxon>Flavobacteriia</taxon>
        <taxon>Flavobacteriales</taxon>
        <taxon>Ichthyobacteriaceae</taxon>
        <taxon>Ichthyobacterium</taxon>
    </lineage>
</organism>
<reference evidence="1 2" key="1">
    <citation type="submission" date="2014-03" db="EMBL/GenBank/DDBJ databases">
        <title>complete genome sequence of Flavobacteriaceae bacterium JBKA-6.</title>
        <authorList>
            <person name="Takano T."/>
            <person name="Nakamura Y."/>
            <person name="Takuma S."/>
            <person name="Yasuike M."/>
            <person name="Matsuyama T."/>
            <person name="Sakai T."/>
            <person name="Fujiwara A."/>
            <person name="Kimoto K."/>
            <person name="Fukuda Y."/>
            <person name="Kondo H."/>
            <person name="Hirono I."/>
            <person name="Nakayasu C."/>
        </authorList>
    </citation>
    <scope>NUCLEOTIDE SEQUENCE [LARGE SCALE GENOMIC DNA]</scope>
    <source>
        <strain evidence="1 2">JBKA-6</strain>
    </source>
</reference>
<dbReference type="KEGG" id="ise:JBKA6_0437"/>
<sequence length="408" mass="44280">MKKMFRNLLAILTSGVIGFSCGKEINENKIAEIKSVSFLAEKNKVTVEGKQDVNDLFKSLFIIKTPQREISAYTKEQTTLNSKITIDQGGNVYVKMPYNTLLNLTTAGTLTATIISKSAPGTSPTTLDIPISIAANEFTHQKMTEGGVVKKLPKKIGDKDIEKEYSITFKYDKDAATSASANCDLFTGKNANDPITTLSFTRNYRYKSMTGEYAIVNNSYVCENASEGYGKCASLSKTSKAVTPVLTTALNSKNGSSAQNAIEMHFEGGTLTSDKSYAKSSDGATTTISNPDKSFDIGVVHADFSSGEASQKVSEKIQHKKFTLPNFAFIADGAVLPDGAFFSIEGLTGTDTTTEKTTPLHPNRGFKIDNTIPGKNKGIIFKVVAQNGTSQKFYKLIFKNKFTSSTTW</sequence>
<evidence type="ECO:0008006" key="3">
    <source>
        <dbReference type="Google" id="ProtNLM"/>
    </source>
</evidence>
<protein>
    <recommendedName>
        <fullName evidence="3">Lipoprotein</fullName>
    </recommendedName>
</protein>
<accession>A0A1J1DX69</accession>
<name>A0A1J1DX69_9FLAO</name>
<evidence type="ECO:0000313" key="1">
    <source>
        <dbReference type="EMBL" id="BAV94450.1"/>
    </source>
</evidence>
<dbReference type="PROSITE" id="PS51257">
    <property type="entry name" value="PROKAR_LIPOPROTEIN"/>
    <property type="match status" value="1"/>
</dbReference>